<gene>
    <name evidence="1" type="ORF">PEV8663_03374</name>
</gene>
<dbReference type="Proteomes" id="UP000220836">
    <property type="component" value="Unassembled WGS sequence"/>
</dbReference>
<accession>A0A238KVX4</accession>
<evidence type="ECO:0000313" key="2">
    <source>
        <dbReference type="Proteomes" id="UP000220836"/>
    </source>
</evidence>
<keyword evidence="2" id="KW-1185">Reference proteome</keyword>
<reference evidence="1 2" key="1">
    <citation type="submission" date="2017-05" db="EMBL/GenBank/DDBJ databases">
        <authorList>
            <person name="Song R."/>
            <person name="Chenine A.L."/>
            <person name="Ruprecht R.M."/>
        </authorList>
    </citation>
    <scope>NUCLEOTIDE SEQUENCE [LARGE SCALE GENOMIC DNA]</scope>
    <source>
        <strain evidence="1 2">CECT 8663</strain>
    </source>
</reference>
<protein>
    <submittedName>
        <fullName evidence="1">Uncharacterized protein</fullName>
    </submittedName>
</protein>
<organism evidence="1 2">
    <name type="scientific">Pelagimonas varians</name>
    <dbReference type="NCBI Taxonomy" id="696760"/>
    <lineage>
        <taxon>Bacteria</taxon>
        <taxon>Pseudomonadati</taxon>
        <taxon>Pseudomonadota</taxon>
        <taxon>Alphaproteobacteria</taxon>
        <taxon>Rhodobacterales</taxon>
        <taxon>Roseobacteraceae</taxon>
        <taxon>Pelagimonas</taxon>
    </lineage>
</organism>
<name>A0A238KVX4_9RHOB</name>
<dbReference type="EMBL" id="FXYH01000014">
    <property type="protein sequence ID" value="SMX46751.1"/>
    <property type="molecule type" value="Genomic_DNA"/>
</dbReference>
<evidence type="ECO:0000313" key="1">
    <source>
        <dbReference type="EMBL" id="SMX46751.1"/>
    </source>
</evidence>
<sequence length="82" mass="9131">MIVPKYRSVDGTLLATPPCDLAKVLRGLRRCAPPGHSVHGCDILNFSAAHILLKNRDAAKNLRVFQRMINQAKPLHDHMPSH</sequence>
<proteinExistence type="predicted"/>
<dbReference type="AlphaFoldDB" id="A0A238KVX4"/>